<evidence type="ECO:0000313" key="8">
    <source>
        <dbReference type="Proteomes" id="UP000188268"/>
    </source>
</evidence>
<dbReference type="PANTHER" id="PTHR35630">
    <property type="entry name" value="LEGUMINOSIN GROUP486 SECRETED PEPTIDE"/>
    <property type="match status" value="1"/>
</dbReference>
<protein>
    <submittedName>
        <fullName evidence="7">Plant self-incompatibility S1</fullName>
    </submittedName>
</protein>
<sequence length="245" mass="28205">MASSKILAFLFLAIFCSIHPMAVAIEAITVTIHIIIDLPESSGITRTDCIGEEWKLKPGEHFEITRWPDRHYICKADQNGTKQGSWLAFDPLRDLLRSDVFCSIREDGFYFSYDQSSWLKLNGWDQADQARLGKQEDKKKQAIATIHVINATPNGSQPMLVRCSSRFTDHGMQGVQVGEDYQCGVEEKSLYYCEALWGRYIASWHAFQPRRDGTHKAVFWLVKSQGFFHSWDNSTWVKKSEWETE</sequence>
<evidence type="ECO:0000256" key="2">
    <source>
        <dbReference type="ARBA" id="ARBA00005581"/>
    </source>
</evidence>
<name>A0A1R3G4Q2_COCAP</name>
<comment type="similarity">
    <text evidence="2">Belongs to the plant self-incompatibility (S1) protein family.</text>
</comment>
<comment type="caution">
    <text evidence="7">The sequence shown here is derived from an EMBL/GenBank/DDBJ whole genome shotgun (WGS) entry which is preliminary data.</text>
</comment>
<accession>A0A1R3G4Q2</accession>
<evidence type="ECO:0000256" key="1">
    <source>
        <dbReference type="ARBA" id="ARBA00004613"/>
    </source>
</evidence>
<comment type="subcellular location">
    <subcellularLocation>
        <location evidence="1">Secreted</location>
    </subcellularLocation>
</comment>
<gene>
    <name evidence="7" type="ORF">CCACVL1_28948</name>
</gene>
<proteinExistence type="inferred from homology"/>
<dbReference type="Proteomes" id="UP000188268">
    <property type="component" value="Unassembled WGS sequence"/>
</dbReference>
<keyword evidence="5 6" id="KW-0732">Signal</keyword>
<evidence type="ECO:0000313" key="7">
    <source>
        <dbReference type="EMBL" id="OMO53010.1"/>
    </source>
</evidence>
<feature type="signal peptide" evidence="6">
    <location>
        <begin position="1"/>
        <end position="24"/>
    </location>
</feature>
<dbReference type="EMBL" id="AWWV01015341">
    <property type="protein sequence ID" value="OMO53010.1"/>
    <property type="molecule type" value="Genomic_DNA"/>
</dbReference>
<dbReference type="GO" id="GO:0060320">
    <property type="term" value="P:rejection of self pollen"/>
    <property type="evidence" value="ECO:0007669"/>
    <property type="project" value="UniProtKB-KW"/>
</dbReference>
<keyword evidence="3" id="KW-0713">Self-incompatibility</keyword>
<dbReference type="AlphaFoldDB" id="A0A1R3G4Q2"/>
<dbReference type="PANTHER" id="PTHR35630:SF1">
    <property type="entry name" value="LEGUMINOSIN GROUP486 SECRETED PEPTIDE"/>
    <property type="match status" value="1"/>
</dbReference>
<dbReference type="Gramene" id="OMO53010">
    <property type="protein sequence ID" value="OMO53010"/>
    <property type="gene ID" value="CCACVL1_28948"/>
</dbReference>
<keyword evidence="4" id="KW-0964">Secreted</keyword>
<dbReference type="GO" id="GO:0005576">
    <property type="term" value="C:extracellular region"/>
    <property type="evidence" value="ECO:0007669"/>
    <property type="project" value="UniProtKB-SubCell"/>
</dbReference>
<reference evidence="7 8" key="1">
    <citation type="submission" date="2013-09" db="EMBL/GenBank/DDBJ databases">
        <title>Corchorus capsularis genome sequencing.</title>
        <authorList>
            <person name="Alam M."/>
            <person name="Haque M.S."/>
            <person name="Islam M.S."/>
            <person name="Emdad E.M."/>
            <person name="Islam M.M."/>
            <person name="Ahmed B."/>
            <person name="Halim A."/>
            <person name="Hossen Q.M.M."/>
            <person name="Hossain M.Z."/>
            <person name="Ahmed R."/>
            <person name="Khan M.M."/>
            <person name="Islam R."/>
            <person name="Rashid M.M."/>
            <person name="Khan S.A."/>
            <person name="Rahman M.S."/>
            <person name="Alam M."/>
        </authorList>
    </citation>
    <scope>NUCLEOTIDE SEQUENCE [LARGE SCALE GENOMIC DNA]</scope>
    <source>
        <strain evidence="8">cv. CVL-1</strain>
        <tissue evidence="7">Whole seedling</tissue>
    </source>
</reference>
<evidence type="ECO:0000256" key="5">
    <source>
        <dbReference type="ARBA" id="ARBA00022729"/>
    </source>
</evidence>
<evidence type="ECO:0000256" key="6">
    <source>
        <dbReference type="SAM" id="SignalP"/>
    </source>
</evidence>
<feature type="chain" id="PRO_5012210004" evidence="6">
    <location>
        <begin position="25"/>
        <end position="245"/>
    </location>
</feature>
<evidence type="ECO:0000256" key="4">
    <source>
        <dbReference type="ARBA" id="ARBA00022525"/>
    </source>
</evidence>
<dbReference type="InterPro" id="IPR010264">
    <property type="entry name" value="Self-incomp_S1"/>
</dbReference>
<evidence type="ECO:0000256" key="3">
    <source>
        <dbReference type="ARBA" id="ARBA00022471"/>
    </source>
</evidence>
<keyword evidence="8" id="KW-1185">Reference proteome</keyword>
<organism evidence="7 8">
    <name type="scientific">Corchorus capsularis</name>
    <name type="common">Jute</name>
    <dbReference type="NCBI Taxonomy" id="210143"/>
    <lineage>
        <taxon>Eukaryota</taxon>
        <taxon>Viridiplantae</taxon>
        <taxon>Streptophyta</taxon>
        <taxon>Embryophyta</taxon>
        <taxon>Tracheophyta</taxon>
        <taxon>Spermatophyta</taxon>
        <taxon>Magnoliopsida</taxon>
        <taxon>eudicotyledons</taxon>
        <taxon>Gunneridae</taxon>
        <taxon>Pentapetalae</taxon>
        <taxon>rosids</taxon>
        <taxon>malvids</taxon>
        <taxon>Malvales</taxon>
        <taxon>Malvaceae</taxon>
        <taxon>Grewioideae</taxon>
        <taxon>Apeibeae</taxon>
        <taxon>Corchorus</taxon>
    </lineage>
</organism>
<dbReference type="OrthoDB" id="826549at2759"/>
<dbReference type="Pfam" id="PF05938">
    <property type="entry name" value="Self-incomp_S1"/>
    <property type="match status" value="1"/>
</dbReference>